<gene>
    <name evidence="1" type="ORF">ABQ292_12920</name>
</gene>
<proteinExistence type="predicted"/>
<keyword evidence="2" id="KW-1185">Reference proteome</keyword>
<evidence type="ECO:0000313" key="2">
    <source>
        <dbReference type="Proteomes" id="UP001560045"/>
    </source>
</evidence>
<dbReference type="Proteomes" id="UP001560045">
    <property type="component" value="Unassembled WGS sequence"/>
</dbReference>
<comment type="caution">
    <text evidence="1">The sequence shown here is derived from an EMBL/GenBank/DDBJ whole genome shotgun (WGS) entry which is preliminary data.</text>
</comment>
<evidence type="ECO:0000313" key="1">
    <source>
        <dbReference type="EMBL" id="MEX5719265.1"/>
    </source>
</evidence>
<dbReference type="EMBL" id="JBFNXQ010000036">
    <property type="protein sequence ID" value="MEX5719265.1"/>
    <property type="molecule type" value="Genomic_DNA"/>
</dbReference>
<sequence>MDDAELPLVYTWTQARGAGARRRQVAADGHRLTRGLYLSRAADDGLATRCSA</sequence>
<organism evidence="1 2">
    <name type="scientific">Geodermatophilus maliterrae</name>
    <dbReference type="NCBI Taxonomy" id="3162531"/>
    <lineage>
        <taxon>Bacteria</taxon>
        <taxon>Bacillati</taxon>
        <taxon>Actinomycetota</taxon>
        <taxon>Actinomycetes</taxon>
        <taxon>Geodermatophilales</taxon>
        <taxon>Geodermatophilaceae</taxon>
        <taxon>Geodermatophilus</taxon>
    </lineage>
</organism>
<accession>A0ABV3XFC6</accession>
<protein>
    <submittedName>
        <fullName evidence="1">Uncharacterized protein</fullName>
    </submittedName>
</protein>
<dbReference type="RefSeq" id="WP_369206929.1">
    <property type="nucleotide sequence ID" value="NZ_JBFNXQ010000036.1"/>
</dbReference>
<name>A0ABV3XFC6_9ACTN</name>
<reference evidence="1 2" key="1">
    <citation type="submission" date="2024-06" db="EMBL/GenBank/DDBJ databases">
        <title>Draft genome sequence of Geodermatophilus badlandi, a novel member of the Geodermatophilaceae isolated from badland sedimentary rocks in the Red desert, Wyoming, USA.</title>
        <authorList>
            <person name="Ben Tekaya S."/>
            <person name="Nouioui I."/>
            <person name="Flores G.M."/>
            <person name="Shaal M.N."/>
            <person name="Bredoire F."/>
            <person name="Basile F."/>
            <person name="Van Diepen L."/>
            <person name="Ward N.L."/>
        </authorList>
    </citation>
    <scope>NUCLEOTIDE SEQUENCE [LARGE SCALE GENOMIC DNA]</scope>
    <source>
        <strain evidence="1 2">WL48A</strain>
    </source>
</reference>